<keyword evidence="1" id="KW-0812">Transmembrane</keyword>
<reference evidence="2 3" key="1">
    <citation type="journal article" date="2016" name="Nat. Commun.">
        <title>Thousands of microbial genomes shed light on interconnected biogeochemical processes in an aquifer system.</title>
        <authorList>
            <person name="Anantharaman K."/>
            <person name="Brown C.T."/>
            <person name="Hug L.A."/>
            <person name="Sharon I."/>
            <person name="Castelle C.J."/>
            <person name="Probst A.J."/>
            <person name="Thomas B.C."/>
            <person name="Singh A."/>
            <person name="Wilkins M.J."/>
            <person name="Karaoz U."/>
            <person name="Brodie E.L."/>
            <person name="Williams K.H."/>
            <person name="Hubbard S.S."/>
            <person name="Banfield J.F."/>
        </authorList>
    </citation>
    <scope>NUCLEOTIDE SEQUENCE [LARGE SCALE GENOMIC DNA]</scope>
</reference>
<evidence type="ECO:0000313" key="2">
    <source>
        <dbReference type="EMBL" id="OGC40110.1"/>
    </source>
</evidence>
<feature type="transmembrane region" description="Helical" evidence="1">
    <location>
        <begin position="277"/>
        <end position="300"/>
    </location>
</feature>
<dbReference type="AlphaFoldDB" id="A0A1F4U5L5"/>
<accession>A0A1F4U5L5</accession>
<evidence type="ECO:0000256" key="1">
    <source>
        <dbReference type="SAM" id="Phobius"/>
    </source>
</evidence>
<organism evidence="2 3">
    <name type="scientific">candidate division WOR-1 bacterium RIFOXYC2_FULL_46_14</name>
    <dbReference type="NCBI Taxonomy" id="1802587"/>
    <lineage>
        <taxon>Bacteria</taxon>
        <taxon>Bacillati</taxon>
        <taxon>Saganbacteria</taxon>
    </lineage>
</organism>
<sequence>MIGGVSRASGTSLSLVSTNIPARFIGHFRSMLGNNAITTIRTITSPAQIAQLQRIERKLANAIKSDFRDSLSREGTSITLDMFRWTRSKTFWFDRMNKKLNSLVPSVELELIILDRGDNRSKLLITTSEDRYNLQSFNQGIEVKFDSDVGIRRFVLPAQTANQTGVFRTAVFPIAQSTTAIVPHETSGEEITVTRILQEIATIQEEQHKASADNAKKETRMNKVMPLIGSTLGVTTAVVGLTMGAPISSKIASYLLDLGFIHVYTSYDLIMFGYNQSAIAAITILTGVGISASPIIWYSLKNKISSLIAGRKIRQLESKAREQEYVLAGADTEKPKLLGQ</sequence>
<evidence type="ECO:0000313" key="3">
    <source>
        <dbReference type="Proteomes" id="UP000179242"/>
    </source>
</evidence>
<name>A0A1F4U5L5_UNCSA</name>
<proteinExistence type="predicted"/>
<feature type="transmembrane region" description="Helical" evidence="1">
    <location>
        <begin position="224"/>
        <end position="245"/>
    </location>
</feature>
<protein>
    <submittedName>
        <fullName evidence="2">Uncharacterized protein</fullName>
    </submittedName>
</protein>
<dbReference type="Proteomes" id="UP000179242">
    <property type="component" value="Unassembled WGS sequence"/>
</dbReference>
<dbReference type="EMBL" id="MEUJ01000004">
    <property type="protein sequence ID" value="OGC40110.1"/>
    <property type="molecule type" value="Genomic_DNA"/>
</dbReference>
<gene>
    <name evidence="2" type="ORF">A2438_02320</name>
</gene>
<keyword evidence="1" id="KW-0472">Membrane</keyword>
<comment type="caution">
    <text evidence="2">The sequence shown here is derived from an EMBL/GenBank/DDBJ whole genome shotgun (WGS) entry which is preliminary data.</text>
</comment>
<keyword evidence="1" id="KW-1133">Transmembrane helix</keyword>